<dbReference type="InterPro" id="IPR012338">
    <property type="entry name" value="Beta-lactam/transpept-like"/>
</dbReference>
<dbReference type="AlphaFoldDB" id="A0A6J4JPR5"/>
<organism evidence="3">
    <name type="scientific">uncultured Chloroflexota bacterium</name>
    <dbReference type="NCBI Taxonomy" id="166587"/>
    <lineage>
        <taxon>Bacteria</taxon>
        <taxon>Bacillati</taxon>
        <taxon>Chloroflexota</taxon>
        <taxon>environmental samples</taxon>
    </lineage>
</organism>
<feature type="region of interest" description="Disordered" evidence="1">
    <location>
        <begin position="1"/>
        <end position="34"/>
    </location>
</feature>
<evidence type="ECO:0000256" key="1">
    <source>
        <dbReference type="SAM" id="MobiDB-lite"/>
    </source>
</evidence>
<gene>
    <name evidence="3" type="ORF">AVDCRST_MAG77-4139</name>
</gene>
<proteinExistence type="predicted"/>
<name>A0A6J4JPR5_9CHLR</name>
<feature type="compositionally biased region" description="Polar residues" evidence="1">
    <location>
        <begin position="1"/>
        <end position="25"/>
    </location>
</feature>
<dbReference type="SUPFAM" id="SSF56601">
    <property type="entry name" value="beta-lactamase/transpeptidase-like"/>
    <property type="match status" value="1"/>
</dbReference>
<feature type="domain" description="Beta-lactamase-related" evidence="2">
    <location>
        <begin position="49"/>
        <end position="396"/>
    </location>
</feature>
<evidence type="ECO:0000259" key="2">
    <source>
        <dbReference type="Pfam" id="PF00144"/>
    </source>
</evidence>
<dbReference type="EMBL" id="CADCTC010000218">
    <property type="protein sequence ID" value="CAA9284207.1"/>
    <property type="molecule type" value="Genomic_DNA"/>
</dbReference>
<dbReference type="InterPro" id="IPR001466">
    <property type="entry name" value="Beta-lactam-related"/>
</dbReference>
<dbReference type="PANTHER" id="PTHR43283">
    <property type="entry name" value="BETA-LACTAMASE-RELATED"/>
    <property type="match status" value="1"/>
</dbReference>
<dbReference type="PANTHER" id="PTHR43283:SF3">
    <property type="entry name" value="BETA-LACTAMASE FAMILY PROTEIN (AFU_ORTHOLOGUE AFUA_5G07500)"/>
    <property type="match status" value="1"/>
</dbReference>
<sequence>MTATLPKTSTNGTASAAGHLTTTSGAAPLPHAAPESLGLDPARLDRLYRVIEGHIAGGHYPGAQVAIARHGKLAAFRTFGRARIATNSAPVVPATDDTLWLLYSQSKMVTAAAVWQLVDDGALSFADRISDHVPEFSRHGKREITVFQLLTHQGGFPSARPGPDVWGVEPRDRDLLRQTVCDFTLEWTPGSRIVYHPAAAHWVAAVLIETLTGLDYRQAIRERLLDPAGIRDVFLGVPASEQARCAHMCHVEDGRMAVNPESNSPRFYGAGIPGGGGFATAAGMAAFYQMLLAGGTLNGVRVLSPRVIQYATRNHTGDRTNPEGQPMNRGMTPAVRGYSPTMRGAGTIASPSTFGHGGAGSSYSWGDPESGLSFTYLSNARLDGDPATVDWHNRRLDQVSSLLHSALVEP</sequence>
<dbReference type="Gene3D" id="3.40.710.10">
    <property type="entry name" value="DD-peptidase/beta-lactamase superfamily"/>
    <property type="match status" value="1"/>
</dbReference>
<protein>
    <recommendedName>
        <fullName evidence="2">Beta-lactamase-related domain-containing protein</fullName>
    </recommendedName>
</protein>
<reference evidence="3" key="1">
    <citation type="submission" date="2020-02" db="EMBL/GenBank/DDBJ databases">
        <authorList>
            <person name="Meier V. D."/>
        </authorList>
    </citation>
    <scope>NUCLEOTIDE SEQUENCE</scope>
    <source>
        <strain evidence="3">AVDCRST_MAG77</strain>
    </source>
</reference>
<accession>A0A6J4JPR5</accession>
<dbReference type="InterPro" id="IPR050789">
    <property type="entry name" value="Diverse_Enzym_Activities"/>
</dbReference>
<dbReference type="Pfam" id="PF00144">
    <property type="entry name" value="Beta-lactamase"/>
    <property type="match status" value="1"/>
</dbReference>
<evidence type="ECO:0000313" key="3">
    <source>
        <dbReference type="EMBL" id="CAA9284207.1"/>
    </source>
</evidence>